<dbReference type="Pfam" id="PF05193">
    <property type="entry name" value="Peptidase_M16_C"/>
    <property type="match status" value="1"/>
</dbReference>
<organism evidence="3 4">
    <name type="scientific">Weissella confusa</name>
    <name type="common">Lactobacillus confusus</name>
    <dbReference type="NCBI Taxonomy" id="1583"/>
    <lineage>
        <taxon>Bacteria</taxon>
        <taxon>Bacillati</taxon>
        <taxon>Bacillota</taxon>
        <taxon>Bacilli</taxon>
        <taxon>Lactobacillales</taxon>
        <taxon>Lactobacillaceae</taxon>
        <taxon>Weissella</taxon>
    </lineage>
</organism>
<dbReference type="InterPro" id="IPR011249">
    <property type="entry name" value="Metalloenz_LuxS/M16"/>
</dbReference>
<evidence type="ECO:0000313" key="3">
    <source>
        <dbReference type="EMBL" id="TGE71975.1"/>
    </source>
</evidence>
<dbReference type="OrthoDB" id="9811314at2"/>
<dbReference type="InterPro" id="IPR050361">
    <property type="entry name" value="MPP/UQCRC_Complex"/>
</dbReference>
<feature type="domain" description="Peptidase M16 C-terminal" evidence="2">
    <location>
        <begin position="178"/>
        <end position="347"/>
    </location>
</feature>
<sequence>MVDALSRFAPNERHETLPNGARLHILPRPDFHQFVGMVTVDFGARDQMFMKDGQLVKQPAGLAHFLEHKLFAQPGYDAFSRMSELGANANAFTTQTRTSYFMTAPANEYAAFSELLHFTQEPYFEESSVVRERDIISQEVDMYQDDTNARLYRMILGQLFPGDPMADDIAGTTESVHSVTPADLQAAFDAFYRPENMDIVVAGAFDVEAVRQLVMDAPISSRQATDDITVPAKTLAPVITEPLEVDMDIVRTKIAIGQRWYDGATMPTGMDALRIAIAGSLAVDLVFGEFSPTYMMWYDSGMIDDTFSAEFDWERGVAFLTIAAETPEADELIDAVSDELTNLAERFKELSADFELVKKDALGRLISKFNQLEEIVTRFEGQTFDFATLRDEINVLQSLDVQSVYDILMHAEISDLSTVIARPNVDNMW</sequence>
<comment type="caution">
    <text evidence="3">The sequence shown here is derived from an EMBL/GenBank/DDBJ whole genome shotgun (WGS) entry which is preliminary data.</text>
</comment>
<dbReference type="NCBIfam" id="NF047421">
    <property type="entry name" value="YfmH_fam"/>
    <property type="match status" value="1"/>
</dbReference>
<dbReference type="Proteomes" id="UP000297646">
    <property type="component" value="Unassembled WGS sequence"/>
</dbReference>
<dbReference type="EMBL" id="PVSN01000047">
    <property type="protein sequence ID" value="TGE71975.1"/>
    <property type="molecule type" value="Genomic_DNA"/>
</dbReference>
<proteinExistence type="predicted"/>
<feature type="domain" description="Peptidase M16 N-terminal" evidence="1">
    <location>
        <begin position="60"/>
        <end position="172"/>
    </location>
</feature>
<dbReference type="RefSeq" id="WP_135519826.1">
    <property type="nucleotide sequence ID" value="NZ_PVSN01000047.1"/>
</dbReference>
<dbReference type="Gene3D" id="3.30.830.10">
    <property type="entry name" value="Metalloenzyme, LuxS/M16 peptidase-like"/>
    <property type="match status" value="2"/>
</dbReference>
<dbReference type="AlphaFoldDB" id="A0A4Z0RVH5"/>
<protein>
    <submittedName>
        <fullName evidence="3">Insulinase family protein</fullName>
    </submittedName>
</protein>
<dbReference type="PANTHER" id="PTHR11851">
    <property type="entry name" value="METALLOPROTEASE"/>
    <property type="match status" value="1"/>
</dbReference>
<dbReference type="SUPFAM" id="SSF63411">
    <property type="entry name" value="LuxS/MPP-like metallohydrolase"/>
    <property type="match status" value="2"/>
</dbReference>
<dbReference type="InterPro" id="IPR007863">
    <property type="entry name" value="Peptidase_M16_C"/>
</dbReference>
<dbReference type="GO" id="GO:0046872">
    <property type="term" value="F:metal ion binding"/>
    <property type="evidence" value="ECO:0007669"/>
    <property type="project" value="InterPro"/>
</dbReference>
<accession>A0A4Z0RVH5</accession>
<dbReference type="InterPro" id="IPR011765">
    <property type="entry name" value="Pept_M16_N"/>
</dbReference>
<reference evidence="3 4" key="1">
    <citation type="submission" date="2018-03" db="EMBL/GenBank/DDBJ databases">
        <title>Genome sequencing of Weissella confusa isolates.</title>
        <authorList>
            <person name="Kajala I."/>
            <person name="Baruah R."/>
            <person name="Bergsveinson J."/>
            <person name="Juvonen R."/>
            <person name="Ziola B."/>
        </authorList>
    </citation>
    <scope>NUCLEOTIDE SEQUENCE [LARGE SCALE GENOMIC DNA]</scope>
    <source>
        <strain evidence="3 4">VTT E-062653</strain>
    </source>
</reference>
<evidence type="ECO:0000313" key="4">
    <source>
        <dbReference type="Proteomes" id="UP000297646"/>
    </source>
</evidence>
<gene>
    <name evidence="3" type="ORF">C6P11_07010</name>
</gene>
<name>A0A4Z0RVH5_WEICO</name>
<evidence type="ECO:0000259" key="1">
    <source>
        <dbReference type="Pfam" id="PF00675"/>
    </source>
</evidence>
<dbReference type="Pfam" id="PF00675">
    <property type="entry name" value="Peptidase_M16"/>
    <property type="match status" value="1"/>
</dbReference>
<evidence type="ECO:0000259" key="2">
    <source>
        <dbReference type="Pfam" id="PF05193"/>
    </source>
</evidence>
<dbReference type="PANTHER" id="PTHR11851:SF134">
    <property type="entry name" value="ZINC-DEPENDENT PROTEASE"/>
    <property type="match status" value="1"/>
</dbReference>